<proteinExistence type="predicted"/>
<protein>
    <submittedName>
        <fullName evidence="1">Uncharacterized protein</fullName>
    </submittedName>
</protein>
<comment type="caution">
    <text evidence="1">The sequence shown here is derived from an EMBL/GenBank/DDBJ whole genome shotgun (WGS) entry which is preliminary data.</text>
</comment>
<evidence type="ECO:0000313" key="1">
    <source>
        <dbReference type="EMBL" id="PCI30198.1"/>
    </source>
</evidence>
<sequence>MAILRTVYNDTNIEEEGIEVLLTELKIRNRASGGNPEMKYSVQEFLKMYDCKVVQLPKVSQISVEIDDDQGNTHLLSPLCLTPIDSETVIVTPSNAMQMLFDEEGCIKFLMSEEVLNEAD</sequence>
<dbReference type="Proteomes" id="UP000218113">
    <property type="component" value="Unassembled WGS sequence"/>
</dbReference>
<reference evidence="2" key="1">
    <citation type="submission" date="2017-08" db="EMBL/GenBank/DDBJ databases">
        <title>A dynamic microbial community with high functional redundancy inhabits the cold, oxic subseafloor aquifer.</title>
        <authorList>
            <person name="Tully B.J."/>
            <person name="Wheat C.G."/>
            <person name="Glazer B.T."/>
            <person name="Huber J.A."/>
        </authorList>
    </citation>
    <scope>NUCLEOTIDE SEQUENCE [LARGE SCALE GENOMIC DNA]</scope>
</reference>
<dbReference type="EMBL" id="NVSR01000007">
    <property type="protein sequence ID" value="PCI30198.1"/>
    <property type="molecule type" value="Genomic_DNA"/>
</dbReference>
<dbReference type="AlphaFoldDB" id="A0A2A4T9I6"/>
<gene>
    <name evidence="1" type="ORF">COB67_02615</name>
</gene>
<organism evidence="1 2">
    <name type="scientific">SAR324 cluster bacterium</name>
    <dbReference type="NCBI Taxonomy" id="2024889"/>
    <lineage>
        <taxon>Bacteria</taxon>
        <taxon>Deltaproteobacteria</taxon>
        <taxon>SAR324 cluster</taxon>
    </lineage>
</organism>
<accession>A0A2A4T9I6</accession>
<name>A0A2A4T9I6_9DELT</name>
<evidence type="ECO:0000313" key="2">
    <source>
        <dbReference type="Proteomes" id="UP000218113"/>
    </source>
</evidence>